<sequence>MREIRDGKAVAFPSPALRWRTSYVLFRARIDAGPVPLR</sequence>
<organism evidence="1 2">
    <name type="scientific">Blastococcus saxobsidens (strain DD2)</name>
    <dbReference type="NCBI Taxonomy" id="1146883"/>
    <lineage>
        <taxon>Bacteria</taxon>
        <taxon>Bacillati</taxon>
        <taxon>Actinomycetota</taxon>
        <taxon>Actinomycetes</taxon>
        <taxon>Geodermatophilales</taxon>
        <taxon>Geodermatophilaceae</taxon>
        <taxon>Blastococcus</taxon>
    </lineage>
</organism>
<dbReference type="AlphaFoldDB" id="H6RLN9"/>
<evidence type="ECO:0000313" key="1">
    <source>
        <dbReference type="EMBL" id="CCG03765.1"/>
    </source>
</evidence>
<gene>
    <name evidence="1" type="ordered locus">BLASA_2894</name>
</gene>
<name>H6RLN9_BLASD</name>
<reference evidence="2" key="2">
    <citation type="submission" date="2012-02" db="EMBL/GenBank/DDBJ databases">
        <title>Complete genome sequence of Blastococcus saxobsidens strain DD2.</title>
        <authorList>
            <person name="Genoscope."/>
        </authorList>
    </citation>
    <scope>NUCLEOTIDE SEQUENCE [LARGE SCALE GENOMIC DNA]</scope>
    <source>
        <strain evidence="2">DD2</strain>
    </source>
</reference>
<dbReference type="HOGENOM" id="CLU_3325162_0_0_11"/>
<dbReference type="Proteomes" id="UP000007517">
    <property type="component" value="Chromosome"/>
</dbReference>
<evidence type="ECO:0000313" key="2">
    <source>
        <dbReference type="Proteomes" id="UP000007517"/>
    </source>
</evidence>
<reference evidence="1 2" key="1">
    <citation type="journal article" date="2012" name="J. Bacteriol.">
        <title>Genome Sequence of Blastococcus saxobsidens DD2, a Stone-Inhabiting Bacterium.</title>
        <authorList>
            <person name="Chouaia B."/>
            <person name="Crotti E."/>
            <person name="Brusetti L."/>
            <person name="Daffonchio D."/>
            <person name="Essoussi I."/>
            <person name="Nouioui I."/>
            <person name="Sbissi I."/>
            <person name="Ghodhbane-Gtari F."/>
            <person name="Gtari M."/>
            <person name="Vacherie B."/>
            <person name="Barbe V."/>
            <person name="Medigue C."/>
            <person name="Gury J."/>
            <person name="Pujic P."/>
            <person name="Normand P."/>
        </authorList>
    </citation>
    <scope>NUCLEOTIDE SEQUENCE [LARGE SCALE GENOMIC DNA]</scope>
    <source>
        <strain evidence="1 2">DD2</strain>
    </source>
</reference>
<protein>
    <submittedName>
        <fullName evidence="1">Uncharacterized protein</fullName>
    </submittedName>
</protein>
<proteinExistence type="predicted"/>
<dbReference type="STRING" id="1146883.BLASA_2894"/>
<keyword evidence="2" id="KW-1185">Reference proteome</keyword>
<dbReference type="EMBL" id="FO117623">
    <property type="protein sequence ID" value="CCG03765.1"/>
    <property type="molecule type" value="Genomic_DNA"/>
</dbReference>
<accession>H6RLN9</accession>
<dbReference type="KEGG" id="bsd:BLASA_2894"/>